<sequence>MVHKSCSRDFFSSSLQSYATSTNADLAWPFGKLEGIEFDELCESAYEIFFTSCRSAPGFGGRNALTFYSSRDGEEGSWFGALTSASKPASSGQRPNNGGVNAPPSTVKKALGLKTVKKPQHARRMTMASFSFNGDGGSDGDDGTSVPGSGFSTLPASVRPRRPLTAAEIMRQQMRVTEQSDNRLRKTLMRTIVGLADKRTETILIPLQLIWHIKPSEFNDPHEYHIWQKRQLKILEAGLLIYPSIPLDKSNPSVMQLRETIRAGDFKPIEISKNSETWRTLCNAVASLAWRNTNGSPTDVCHWADGFPLNIHLYTCLLQGIFDSRDETVVLDEVDELLELMTKTWTTLGIDRPIHNACFTWVFLRQYVATNQMEPDLFSAAYTMLTEVANDAKQPDREAMYVKLSSLILTSILNWAEKRLLRYHEYFNKGSISGIESVLPLALSSAKILGDVTIMEGEGGKKGDIVLVDHYIRSSVKNAFTKMVERENAKLANAEEGEEPSVTTLKFAKRTEELAEKERTTFSPILKRWHPTAAGVAVVTLHQCYGELLNQYLTGAGTLNSEVVGVLQEATKLEQALVQMVVQESEECEDGGKGIVREMNPYEVDSIILRLLRQWIEERVKQGKDLLGRAKETETWNPKSKSEPYAQSSVDLISLANEMVKDFFEIPIGTTDELILDLAGGLEQLFQEYTTFVATCGSKNSYLPTLPPLTRCNRDSRFFKIWKMASPCSVGVEDMHQVVSLDGQQSRPSTSRGTQRLYIRINTLHHLISSLHSLNETLTTSVKGSTRKDSDDGCGPHGASHSFFENVNGSIQAACDHVSEVAAYRLIFLDSNPLFYQGLYVGEVTNTRIRPAIKVLKQNLTLLNAMVTERAQPLATKEVMKASFEAFLMVLLAGGPSRSYNRSDHEMIAEDFNSLRKVFCNFGEELISDEEVQKEAETVEGVISLMSQSTEQLTEDLCAVTCESSVVGEFISLVLNDQTGRRSEESSSIMYKNLRMKSRLQHKHKQTVQSSFASIFKFFVALGNFSLEYK</sequence>
<dbReference type="PROSITE" id="PS51259">
    <property type="entry name" value="MHD2"/>
    <property type="match status" value="1"/>
</dbReference>
<gene>
    <name evidence="4" type="ORF">V6N12_027995</name>
</gene>
<evidence type="ECO:0000259" key="2">
    <source>
        <dbReference type="PROSITE" id="PS51258"/>
    </source>
</evidence>
<name>A0ABR2F4I7_9ROSI</name>
<accession>A0ABR2F4I7</accession>
<feature type="region of interest" description="Disordered" evidence="1">
    <location>
        <begin position="80"/>
        <end position="108"/>
    </location>
</feature>
<dbReference type="EMBL" id="JBBPBM010000008">
    <property type="protein sequence ID" value="KAK8571927.1"/>
    <property type="molecule type" value="Genomic_DNA"/>
</dbReference>
<keyword evidence="5" id="KW-1185">Reference proteome</keyword>
<dbReference type="PANTHER" id="PTHR31280:SF1">
    <property type="entry name" value="OS03G0138600 PROTEIN"/>
    <property type="match status" value="1"/>
</dbReference>
<evidence type="ECO:0000256" key="1">
    <source>
        <dbReference type="SAM" id="MobiDB-lite"/>
    </source>
</evidence>
<evidence type="ECO:0008006" key="6">
    <source>
        <dbReference type="Google" id="ProtNLM"/>
    </source>
</evidence>
<dbReference type="Pfam" id="PF25761">
    <property type="entry name" value="TPR_PATROL1"/>
    <property type="match status" value="1"/>
</dbReference>
<dbReference type="InterPro" id="IPR014770">
    <property type="entry name" value="Munc13_1"/>
</dbReference>
<feature type="domain" description="MHD2" evidence="3">
    <location>
        <begin position="846"/>
        <end position="957"/>
    </location>
</feature>
<dbReference type="InterPro" id="IPR014772">
    <property type="entry name" value="Munc13_dom-2"/>
</dbReference>
<organism evidence="4 5">
    <name type="scientific">Hibiscus sabdariffa</name>
    <name type="common">roselle</name>
    <dbReference type="NCBI Taxonomy" id="183260"/>
    <lineage>
        <taxon>Eukaryota</taxon>
        <taxon>Viridiplantae</taxon>
        <taxon>Streptophyta</taxon>
        <taxon>Embryophyta</taxon>
        <taxon>Tracheophyta</taxon>
        <taxon>Spermatophyta</taxon>
        <taxon>Magnoliopsida</taxon>
        <taxon>eudicotyledons</taxon>
        <taxon>Gunneridae</taxon>
        <taxon>Pentapetalae</taxon>
        <taxon>rosids</taxon>
        <taxon>malvids</taxon>
        <taxon>Malvales</taxon>
        <taxon>Malvaceae</taxon>
        <taxon>Malvoideae</taxon>
        <taxon>Hibiscus</taxon>
    </lineage>
</organism>
<dbReference type="PROSITE" id="PS51258">
    <property type="entry name" value="MHD1"/>
    <property type="match status" value="1"/>
</dbReference>
<proteinExistence type="predicted"/>
<dbReference type="PANTHER" id="PTHR31280">
    <property type="entry name" value="PROTEIN UNC-13 HOMOLOG"/>
    <property type="match status" value="1"/>
</dbReference>
<dbReference type="InterPro" id="IPR008528">
    <property type="entry name" value="unc-13_homologue"/>
</dbReference>
<dbReference type="Proteomes" id="UP001472677">
    <property type="component" value="Unassembled WGS sequence"/>
</dbReference>
<comment type="caution">
    <text evidence="4">The sequence shown here is derived from an EMBL/GenBank/DDBJ whole genome shotgun (WGS) entry which is preliminary data.</text>
</comment>
<evidence type="ECO:0000259" key="3">
    <source>
        <dbReference type="PROSITE" id="PS51259"/>
    </source>
</evidence>
<feature type="domain" description="MHD1" evidence="2">
    <location>
        <begin position="564"/>
        <end position="706"/>
    </location>
</feature>
<feature type="region of interest" description="Disordered" evidence="1">
    <location>
        <begin position="131"/>
        <end position="158"/>
    </location>
</feature>
<dbReference type="InterPro" id="IPR057984">
    <property type="entry name" value="PATROL1_C"/>
</dbReference>
<reference evidence="4 5" key="1">
    <citation type="journal article" date="2024" name="G3 (Bethesda)">
        <title>Genome assembly of Hibiscus sabdariffa L. provides insights into metabolisms of medicinal natural products.</title>
        <authorList>
            <person name="Kim T."/>
        </authorList>
    </citation>
    <scope>NUCLEOTIDE SEQUENCE [LARGE SCALE GENOMIC DNA]</scope>
    <source>
        <strain evidence="4">TK-2024</strain>
        <tissue evidence="4">Old leaves</tissue>
    </source>
</reference>
<evidence type="ECO:0000313" key="4">
    <source>
        <dbReference type="EMBL" id="KAK8571927.1"/>
    </source>
</evidence>
<protein>
    <recommendedName>
        <fullName evidence="6">MHD1 domain-containing protein</fullName>
    </recommendedName>
</protein>
<feature type="compositionally biased region" description="Polar residues" evidence="1">
    <location>
        <begin position="83"/>
        <end position="99"/>
    </location>
</feature>
<evidence type="ECO:0000313" key="5">
    <source>
        <dbReference type="Proteomes" id="UP001472677"/>
    </source>
</evidence>